<organism evidence="3 4">
    <name type="scientific">Sphingomonas kyeonggiensis</name>
    <dbReference type="NCBI Taxonomy" id="1268553"/>
    <lineage>
        <taxon>Bacteria</taxon>
        <taxon>Pseudomonadati</taxon>
        <taxon>Pseudomonadota</taxon>
        <taxon>Alphaproteobacteria</taxon>
        <taxon>Sphingomonadales</taxon>
        <taxon>Sphingomonadaceae</taxon>
        <taxon>Sphingomonas</taxon>
    </lineage>
</organism>
<sequence>MVRIIVLGAAAAVLLPAGSAAAQSVGGATPAQAAPQGQPLGGPVIPGVCLLSREAIFANAAVGKAASARLNELTQAAQREVDAQRTPLETETRALEGQPDNAQTRQRRDQLAQRWQTLRALAAHNSQEIEATRVKAMGRIAGEAQPLIAQVYGQKKCGLLLDRSTVLGGNFANDLTADTVKALDARIQTITFERERLPQQAAAPAAPRKP</sequence>
<dbReference type="SUPFAM" id="SSF111384">
    <property type="entry name" value="OmpH-like"/>
    <property type="match status" value="1"/>
</dbReference>
<keyword evidence="2" id="KW-0732">Signal</keyword>
<feature type="signal peptide" evidence="2">
    <location>
        <begin position="1"/>
        <end position="22"/>
    </location>
</feature>
<name>A0A7W6NWH1_9SPHN</name>
<protein>
    <submittedName>
        <fullName evidence="3">Skp family chaperone for outer membrane proteins</fullName>
    </submittedName>
</protein>
<dbReference type="Proteomes" id="UP000557392">
    <property type="component" value="Unassembled WGS sequence"/>
</dbReference>
<evidence type="ECO:0000256" key="1">
    <source>
        <dbReference type="SAM" id="MobiDB-lite"/>
    </source>
</evidence>
<dbReference type="EMBL" id="JACIEH010000002">
    <property type="protein sequence ID" value="MBB4099124.1"/>
    <property type="molecule type" value="Genomic_DNA"/>
</dbReference>
<dbReference type="AlphaFoldDB" id="A0A7W6NWH1"/>
<dbReference type="InterPro" id="IPR005632">
    <property type="entry name" value="Chaperone_Skp"/>
</dbReference>
<dbReference type="RefSeq" id="WP_183998431.1">
    <property type="nucleotide sequence ID" value="NZ_JACIEH010000002.1"/>
</dbReference>
<gene>
    <name evidence="3" type="ORF">GGR46_002688</name>
</gene>
<reference evidence="3 4" key="1">
    <citation type="submission" date="2020-08" db="EMBL/GenBank/DDBJ databases">
        <title>Genomic Encyclopedia of Type Strains, Phase IV (KMG-IV): sequencing the most valuable type-strain genomes for metagenomic binning, comparative biology and taxonomic classification.</title>
        <authorList>
            <person name="Goeker M."/>
        </authorList>
    </citation>
    <scope>NUCLEOTIDE SEQUENCE [LARGE SCALE GENOMIC DNA]</scope>
    <source>
        <strain evidence="3 4">DSM 101806</strain>
    </source>
</reference>
<dbReference type="SMART" id="SM00935">
    <property type="entry name" value="OmpH"/>
    <property type="match status" value="1"/>
</dbReference>
<feature type="compositionally biased region" description="Basic and acidic residues" evidence="1">
    <location>
        <begin position="79"/>
        <end position="94"/>
    </location>
</feature>
<evidence type="ECO:0000313" key="3">
    <source>
        <dbReference type="EMBL" id="MBB4099124.1"/>
    </source>
</evidence>
<feature type="region of interest" description="Disordered" evidence="1">
    <location>
        <begin position="79"/>
        <end position="107"/>
    </location>
</feature>
<dbReference type="Gene3D" id="3.30.910.20">
    <property type="entry name" value="Skp domain"/>
    <property type="match status" value="1"/>
</dbReference>
<proteinExistence type="predicted"/>
<accession>A0A7W6NWH1</accession>
<keyword evidence="4" id="KW-1185">Reference proteome</keyword>
<dbReference type="GO" id="GO:0051082">
    <property type="term" value="F:unfolded protein binding"/>
    <property type="evidence" value="ECO:0007669"/>
    <property type="project" value="InterPro"/>
</dbReference>
<dbReference type="InterPro" id="IPR024930">
    <property type="entry name" value="Skp_dom_sf"/>
</dbReference>
<evidence type="ECO:0000256" key="2">
    <source>
        <dbReference type="SAM" id="SignalP"/>
    </source>
</evidence>
<comment type="caution">
    <text evidence="3">The sequence shown here is derived from an EMBL/GenBank/DDBJ whole genome shotgun (WGS) entry which is preliminary data.</text>
</comment>
<evidence type="ECO:0000313" key="4">
    <source>
        <dbReference type="Proteomes" id="UP000557392"/>
    </source>
</evidence>
<feature type="chain" id="PRO_5030673697" evidence="2">
    <location>
        <begin position="23"/>
        <end position="210"/>
    </location>
</feature>
<dbReference type="Pfam" id="PF03938">
    <property type="entry name" value="OmpH"/>
    <property type="match status" value="1"/>
</dbReference>